<feature type="domain" description="HTH tetR-type" evidence="6">
    <location>
        <begin position="52"/>
        <end position="112"/>
    </location>
</feature>
<feature type="DNA-binding region" description="H-T-H motif" evidence="4">
    <location>
        <begin position="75"/>
        <end position="94"/>
    </location>
</feature>
<accession>A0A2N8KJR8</accession>
<keyword evidence="1" id="KW-0805">Transcription regulation</keyword>
<keyword evidence="8" id="KW-1185">Reference proteome</keyword>
<comment type="caution">
    <text evidence="7">The sequence shown here is derived from an EMBL/GenBank/DDBJ whole genome shotgun (WGS) entry which is preliminary data.</text>
</comment>
<dbReference type="InterPro" id="IPR001647">
    <property type="entry name" value="HTH_TetR"/>
</dbReference>
<dbReference type="Pfam" id="PF00440">
    <property type="entry name" value="TetR_N"/>
    <property type="match status" value="1"/>
</dbReference>
<proteinExistence type="predicted"/>
<reference evidence="7 8" key="1">
    <citation type="submission" date="2018-01" db="EMBL/GenBank/DDBJ databases">
        <title>The draft genome of an aniline degradation strain ANB-1.</title>
        <authorList>
            <person name="Zhang L."/>
            <person name="Jiang J."/>
        </authorList>
    </citation>
    <scope>NUCLEOTIDE SEQUENCE [LARGE SCALE GENOMIC DNA]</scope>
    <source>
        <strain evidence="7 8">ANB-1</strain>
    </source>
</reference>
<evidence type="ECO:0000256" key="3">
    <source>
        <dbReference type="ARBA" id="ARBA00023163"/>
    </source>
</evidence>
<feature type="region of interest" description="Disordered" evidence="5">
    <location>
        <begin position="1"/>
        <end position="52"/>
    </location>
</feature>
<dbReference type="InterPro" id="IPR050109">
    <property type="entry name" value="HTH-type_TetR-like_transc_reg"/>
</dbReference>
<dbReference type="Pfam" id="PF17920">
    <property type="entry name" value="TetR_C_16"/>
    <property type="match status" value="1"/>
</dbReference>
<protein>
    <submittedName>
        <fullName evidence="7">TetR/AcrR family transcriptional regulator</fullName>
    </submittedName>
</protein>
<evidence type="ECO:0000256" key="4">
    <source>
        <dbReference type="PROSITE-ProRule" id="PRU00335"/>
    </source>
</evidence>
<dbReference type="AlphaFoldDB" id="A0A2N8KJR8"/>
<keyword evidence="3" id="KW-0804">Transcription</keyword>
<evidence type="ECO:0000256" key="1">
    <source>
        <dbReference type="ARBA" id="ARBA00023015"/>
    </source>
</evidence>
<dbReference type="PRINTS" id="PR00455">
    <property type="entry name" value="HTHTETR"/>
</dbReference>
<dbReference type="InterPro" id="IPR009057">
    <property type="entry name" value="Homeodomain-like_sf"/>
</dbReference>
<dbReference type="Gene3D" id="1.10.10.60">
    <property type="entry name" value="Homeodomain-like"/>
    <property type="match status" value="1"/>
</dbReference>
<dbReference type="InterPro" id="IPR041678">
    <property type="entry name" value="TetR_C_16"/>
</dbReference>
<dbReference type="PROSITE" id="PS50977">
    <property type="entry name" value="HTH_TETR_2"/>
    <property type="match status" value="1"/>
</dbReference>
<dbReference type="Gene3D" id="1.10.357.10">
    <property type="entry name" value="Tetracycline Repressor, domain 2"/>
    <property type="match status" value="1"/>
</dbReference>
<evidence type="ECO:0000313" key="8">
    <source>
        <dbReference type="Proteomes" id="UP000235994"/>
    </source>
</evidence>
<evidence type="ECO:0000256" key="5">
    <source>
        <dbReference type="SAM" id="MobiDB-lite"/>
    </source>
</evidence>
<dbReference type="SUPFAM" id="SSF48498">
    <property type="entry name" value="Tetracyclin repressor-like, C-terminal domain"/>
    <property type="match status" value="1"/>
</dbReference>
<sequence length="230" mass="24651">MPGDRSGNSECALHMRQARNASSTSRPKASTPKTAILASDRKPKPRRTRDPDMRRAAIQQAALDVFSECGYTRATMREIARRAGVTHGLVQRHFGSKEALFLATVPGTRDWESVIIQEGKGSLAERIAAAFTDRGEAGTGLDALVALLRSTASDIGAAKKLYGVMRDGGAALYEPYLKGKDVALQSDVILAVMIGFTFSRHVAGGGRLAELSTADLKRCLAQTLVGLLPR</sequence>
<organism evidence="7 8">
    <name type="scientific">Achromobacter pulmonis</name>
    <dbReference type="NCBI Taxonomy" id="1389932"/>
    <lineage>
        <taxon>Bacteria</taxon>
        <taxon>Pseudomonadati</taxon>
        <taxon>Pseudomonadota</taxon>
        <taxon>Betaproteobacteria</taxon>
        <taxon>Burkholderiales</taxon>
        <taxon>Alcaligenaceae</taxon>
        <taxon>Achromobacter</taxon>
    </lineage>
</organism>
<evidence type="ECO:0000259" key="6">
    <source>
        <dbReference type="PROSITE" id="PS50977"/>
    </source>
</evidence>
<name>A0A2N8KJR8_9BURK</name>
<dbReference type="GO" id="GO:0000976">
    <property type="term" value="F:transcription cis-regulatory region binding"/>
    <property type="evidence" value="ECO:0007669"/>
    <property type="project" value="TreeGrafter"/>
</dbReference>
<gene>
    <name evidence="7" type="ORF">C1I89_14690</name>
</gene>
<keyword evidence="2 4" id="KW-0238">DNA-binding</keyword>
<dbReference type="PANTHER" id="PTHR30055">
    <property type="entry name" value="HTH-TYPE TRANSCRIPTIONAL REGULATOR RUTR"/>
    <property type="match status" value="1"/>
</dbReference>
<feature type="compositionally biased region" description="Polar residues" evidence="5">
    <location>
        <begin position="19"/>
        <end position="33"/>
    </location>
</feature>
<dbReference type="PANTHER" id="PTHR30055:SF234">
    <property type="entry name" value="HTH-TYPE TRANSCRIPTIONAL REGULATOR BETI"/>
    <property type="match status" value="1"/>
</dbReference>
<evidence type="ECO:0000256" key="2">
    <source>
        <dbReference type="ARBA" id="ARBA00023125"/>
    </source>
</evidence>
<evidence type="ECO:0000313" key="7">
    <source>
        <dbReference type="EMBL" id="PND33700.1"/>
    </source>
</evidence>
<dbReference type="SUPFAM" id="SSF46689">
    <property type="entry name" value="Homeodomain-like"/>
    <property type="match status" value="1"/>
</dbReference>
<dbReference type="EMBL" id="POQS01000003">
    <property type="protein sequence ID" value="PND33700.1"/>
    <property type="molecule type" value="Genomic_DNA"/>
</dbReference>
<dbReference type="InterPro" id="IPR036271">
    <property type="entry name" value="Tet_transcr_reg_TetR-rel_C_sf"/>
</dbReference>
<dbReference type="Proteomes" id="UP000235994">
    <property type="component" value="Unassembled WGS sequence"/>
</dbReference>
<dbReference type="GO" id="GO:0003700">
    <property type="term" value="F:DNA-binding transcription factor activity"/>
    <property type="evidence" value="ECO:0007669"/>
    <property type="project" value="TreeGrafter"/>
</dbReference>